<protein>
    <submittedName>
        <fullName evidence="2">Uncharacterized protein</fullName>
    </submittedName>
</protein>
<comment type="caution">
    <text evidence="2">The sequence shown here is derived from an EMBL/GenBank/DDBJ whole genome shotgun (WGS) entry which is preliminary data.</text>
</comment>
<evidence type="ECO:0000256" key="1">
    <source>
        <dbReference type="SAM" id="MobiDB-lite"/>
    </source>
</evidence>
<accession>A0A6V7Y161</accession>
<name>A0A6V7Y161_MELEN</name>
<feature type="region of interest" description="Disordered" evidence="1">
    <location>
        <begin position="1"/>
        <end position="31"/>
    </location>
</feature>
<gene>
    <name evidence="2" type="ORF">MENT_LOCUS59077</name>
</gene>
<evidence type="ECO:0000313" key="2">
    <source>
        <dbReference type="EMBL" id="CAD2205276.1"/>
    </source>
</evidence>
<organism evidence="2 3">
    <name type="scientific">Meloidogyne enterolobii</name>
    <name type="common">Root-knot nematode worm</name>
    <name type="synonym">Meloidogyne mayaguensis</name>
    <dbReference type="NCBI Taxonomy" id="390850"/>
    <lineage>
        <taxon>Eukaryota</taxon>
        <taxon>Metazoa</taxon>
        <taxon>Ecdysozoa</taxon>
        <taxon>Nematoda</taxon>
        <taxon>Chromadorea</taxon>
        <taxon>Rhabditida</taxon>
        <taxon>Tylenchina</taxon>
        <taxon>Tylenchomorpha</taxon>
        <taxon>Tylenchoidea</taxon>
        <taxon>Meloidogynidae</taxon>
        <taxon>Meloidogyninae</taxon>
        <taxon>Meloidogyne</taxon>
    </lineage>
</organism>
<dbReference type="AlphaFoldDB" id="A0A6V7Y161"/>
<evidence type="ECO:0000313" key="3">
    <source>
        <dbReference type="Proteomes" id="UP000580250"/>
    </source>
</evidence>
<sequence length="44" mass="4884">MERNQQELKPWAPVCNQRFTNKTGGGESGDESVKVSYISIQISA</sequence>
<reference evidence="2 3" key="1">
    <citation type="submission" date="2020-08" db="EMBL/GenBank/DDBJ databases">
        <authorList>
            <person name="Koutsovoulos G."/>
            <person name="Danchin GJ E."/>
        </authorList>
    </citation>
    <scope>NUCLEOTIDE SEQUENCE [LARGE SCALE GENOMIC DNA]</scope>
</reference>
<dbReference type="Proteomes" id="UP000580250">
    <property type="component" value="Unassembled WGS sequence"/>
</dbReference>
<proteinExistence type="predicted"/>
<dbReference type="EMBL" id="CAJEWN010002788">
    <property type="protein sequence ID" value="CAD2205276.1"/>
    <property type="molecule type" value="Genomic_DNA"/>
</dbReference>